<organism evidence="4 5">
    <name type="scientific">Tetrahymena thermophila (strain SB210)</name>
    <dbReference type="NCBI Taxonomy" id="312017"/>
    <lineage>
        <taxon>Eukaryota</taxon>
        <taxon>Sar</taxon>
        <taxon>Alveolata</taxon>
        <taxon>Ciliophora</taxon>
        <taxon>Intramacronucleata</taxon>
        <taxon>Oligohymenophorea</taxon>
        <taxon>Hymenostomatida</taxon>
        <taxon>Tetrahymenina</taxon>
        <taxon>Tetrahymenidae</taxon>
        <taxon>Tetrahymena</taxon>
    </lineage>
</organism>
<evidence type="ECO:0000313" key="4">
    <source>
        <dbReference type="EMBL" id="EAR95577.1"/>
    </source>
</evidence>
<dbReference type="Pfam" id="PF21038">
    <property type="entry name" value="CEP104_N"/>
    <property type="match status" value="1"/>
</dbReference>
<dbReference type="InterPro" id="IPR048738">
    <property type="entry name" value="CEP104_Znf"/>
</dbReference>
<dbReference type="AlphaFoldDB" id="Q23FN3"/>
<dbReference type="SMART" id="SM01349">
    <property type="entry name" value="TOG"/>
    <property type="match status" value="1"/>
</dbReference>
<dbReference type="Gene3D" id="2.60.120.260">
    <property type="entry name" value="Galactose-binding domain-like"/>
    <property type="match status" value="1"/>
</dbReference>
<evidence type="ECO:0000256" key="1">
    <source>
        <dbReference type="SAM" id="Coils"/>
    </source>
</evidence>
<dbReference type="KEGG" id="tet:TTHERM_00079820"/>
<dbReference type="InterPro" id="IPR011989">
    <property type="entry name" value="ARM-like"/>
</dbReference>
<dbReference type="eggNOG" id="KOG4825">
    <property type="taxonomic scope" value="Eukaryota"/>
</dbReference>
<gene>
    <name evidence="4" type="ORF">TTHERM_00079820</name>
</gene>
<evidence type="ECO:0000313" key="5">
    <source>
        <dbReference type="Proteomes" id="UP000009168"/>
    </source>
</evidence>
<feature type="domain" description="UVR" evidence="3">
    <location>
        <begin position="189"/>
        <end position="224"/>
    </location>
</feature>
<protein>
    <submittedName>
        <fullName evidence="4">Centrosomal protein, putative</fullName>
    </submittedName>
</protein>
<dbReference type="PROSITE" id="PS50151">
    <property type="entry name" value="UVR"/>
    <property type="match status" value="1"/>
</dbReference>
<dbReference type="PANTHER" id="PTHR13371">
    <property type="entry name" value="GLYCINE-, GLUTAMATE-, THIENYLCYCLOHEXYLPIPERIDINE-BINDING PROTEIN"/>
    <property type="match status" value="1"/>
</dbReference>
<dbReference type="HOGENOM" id="CLU_003200_0_0_1"/>
<dbReference type="InterPro" id="IPR034085">
    <property type="entry name" value="TOG"/>
</dbReference>
<dbReference type="InParanoid" id="Q23FN3"/>
<dbReference type="InterPro" id="IPR052607">
    <property type="entry name" value="CEP104-like"/>
</dbReference>
<dbReference type="InterPro" id="IPR048739">
    <property type="entry name" value="CEP104_N"/>
</dbReference>
<dbReference type="Pfam" id="PF21039">
    <property type="entry name" value="CEP104_ZnF"/>
    <property type="match status" value="1"/>
</dbReference>
<feature type="region of interest" description="Disordered" evidence="2">
    <location>
        <begin position="413"/>
        <end position="432"/>
    </location>
</feature>
<dbReference type="EMBL" id="GG662704">
    <property type="protein sequence ID" value="EAR95577.1"/>
    <property type="molecule type" value="Genomic_DNA"/>
</dbReference>
<dbReference type="GO" id="GO:0005929">
    <property type="term" value="C:cilium"/>
    <property type="evidence" value="ECO:0007669"/>
    <property type="project" value="TreeGrafter"/>
</dbReference>
<feature type="region of interest" description="Disordered" evidence="2">
    <location>
        <begin position="673"/>
        <end position="740"/>
    </location>
</feature>
<dbReference type="Gene3D" id="1.25.10.10">
    <property type="entry name" value="Leucine-rich Repeat Variant"/>
    <property type="match status" value="1"/>
</dbReference>
<dbReference type="GeneID" id="7824598"/>
<dbReference type="OMA" id="VKVKCRQ"/>
<dbReference type="InterPro" id="IPR001943">
    <property type="entry name" value="UVR_dom"/>
</dbReference>
<dbReference type="Proteomes" id="UP000009168">
    <property type="component" value="Unassembled WGS sequence"/>
</dbReference>
<sequence length="872" mass="98842">MSKQQQNMQKLAYKIKSCSSEEQTHRVSELLMQSPQSKGWQSSRFCDYPQEIVLQFHSPVRVRQIQFLSHQYKIASRIEIFVYMPDQNTPFINTEFKYKKLGYLSLDSNEKTGFKSRELKSVYVDSPALYLKLSFHKNHNNKYNTFNQIGVIALSCFGDDLTNMKQNIEPVKEFYNQIQYQTQFDHVTLDRLRTLEMAKERAVKNDDFDEAQRLKEAIDKLKAIGIQLRQLNERKQIATENEDYDAAKIIKAEIDRLRNAVAPEYLIQKPQPLQYNSNIPYNSNQFQPLMQDPIIPSNQPDMWSSKPVSKPSNNNFKAENDEYGNQLNKIEEAPLVEQETTEMARQHRSSVQQPQYEESKQDKIQKQKFEEQFMFNNRTNQGSNHDEMQLPAMKNKQNKKPWELDDAYANGQAPESVQQNSVGETEQLSGAAKQQAEPLIPVIGDECAAKIFSKSWQIREEGLKWLEAEAQNPRSINGSDPQALFTAVIGVCSATIADKVAQVSQASMNLLQALCNSRSAKPTSVKGETGSYVDNCIGLLMEQAGHHVPKVREQAEQALFALGSVPIIGNQTIVQSLSKGSGLKPKMQSSIKHIVARLNILQQFSKRFSIGKKDVPLAPVMEYAAKQMVHANNEVRTSAINLITEAYNQVGEGQIEPYIANLPEQQRDILSEAFSQNGGGGGKNSSPQKQEKKTVVTTNIQHQGARHDDKGPNKKGKQPSANDKSPSQKDSKKQNNSSKMQASDVMEVCEFCHVHNPTFADKKDLDIHLWRECPMLLLCPHCAQVVEVSAYNQHLLEECKKAMKFRQCPRCKEAISVTEYNDHVKEKSCLPHKSPSVANRCPLCHQDIEQGPEGWRKHLVVQGCPNNERSTG</sequence>
<evidence type="ECO:0000259" key="3">
    <source>
        <dbReference type="PROSITE" id="PS50151"/>
    </source>
</evidence>
<accession>Q23FN3</accession>
<keyword evidence="1" id="KW-0175">Coiled coil</keyword>
<reference evidence="5" key="1">
    <citation type="journal article" date="2006" name="PLoS Biol.">
        <title>Macronuclear genome sequence of the ciliate Tetrahymena thermophila, a model eukaryote.</title>
        <authorList>
            <person name="Eisen J.A."/>
            <person name="Coyne R.S."/>
            <person name="Wu M."/>
            <person name="Wu D."/>
            <person name="Thiagarajan M."/>
            <person name="Wortman J.R."/>
            <person name="Badger J.H."/>
            <person name="Ren Q."/>
            <person name="Amedeo P."/>
            <person name="Jones K.M."/>
            <person name="Tallon L.J."/>
            <person name="Delcher A.L."/>
            <person name="Salzberg S.L."/>
            <person name="Silva J.C."/>
            <person name="Haas B.J."/>
            <person name="Majoros W.H."/>
            <person name="Farzad M."/>
            <person name="Carlton J.M."/>
            <person name="Smith R.K. Jr."/>
            <person name="Garg J."/>
            <person name="Pearlman R.E."/>
            <person name="Karrer K.M."/>
            <person name="Sun L."/>
            <person name="Manning G."/>
            <person name="Elde N.C."/>
            <person name="Turkewitz A.P."/>
            <person name="Asai D.J."/>
            <person name="Wilkes D.E."/>
            <person name="Wang Y."/>
            <person name="Cai H."/>
            <person name="Collins K."/>
            <person name="Stewart B.A."/>
            <person name="Lee S.R."/>
            <person name="Wilamowska K."/>
            <person name="Weinberg Z."/>
            <person name="Ruzzo W.L."/>
            <person name="Wloga D."/>
            <person name="Gaertig J."/>
            <person name="Frankel J."/>
            <person name="Tsao C.-C."/>
            <person name="Gorovsky M.A."/>
            <person name="Keeling P.J."/>
            <person name="Waller R.F."/>
            <person name="Patron N.J."/>
            <person name="Cherry J.M."/>
            <person name="Stover N.A."/>
            <person name="Krieger C.J."/>
            <person name="del Toro C."/>
            <person name="Ryder H.F."/>
            <person name="Williamson S.C."/>
            <person name="Barbeau R.A."/>
            <person name="Hamilton E.P."/>
            <person name="Orias E."/>
        </authorList>
    </citation>
    <scope>NUCLEOTIDE SEQUENCE [LARGE SCALE GENOMIC DNA]</scope>
    <source>
        <strain evidence="5">SB210</strain>
    </source>
</reference>
<feature type="coiled-coil region" evidence="1">
    <location>
        <begin position="214"/>
        <end position="241"/>
    </location>
</feature>
<name>Q23FN3_TETTS</name>
<evidence type="ECO:0000256" key="2">
    <source>
        <dbReference type="SAM" id="MobiDB-lite"/>
    </source>
</evidence>
<keyword evidence="5" id="KW-1185">Reference proteome</keyword>
<feature type="region of interest" description="Disordered" evidence="2">
    <location>
        <begin position="339"/>
        <end position="364"/>
    </location>
</feature>
<dbReference type="SUPFAM" id="SSF49785">
    <property type="entry name" value="Galactose-binding domain-like"/>
    <property type="match status" value="1"/>
</dbReference>
<dbReference type="OrthoDB" id="66599at2759"/>
<dbReference type="Pfam" id="PF21040">
    <property type="entry name" value="CEP104-like_TOG"/>
    <property type="match status" value="1"/>
</dbReference>
<feature type="compositionally biased region" description="Polar residues" evidence="2">
    <location>
        <begin position="413"/>
        <end position="428"/>
    </location>
</feature>
<dbReference type="SUPFAM" id="SSF48371">
    <property type="entry name" value="ARM repeat"/>
    <property type="match status" value="1"/>
</dbReference>
<dbReference type="InterPro" id="IPR016024">
    <property type="entry name" value="ARM-type_fold"/>
</dbReference>
<proteinExistence type="predicted"/>
<dbReference type="RefSeq" id="XP_001015822.1">
    <property type="nucleotide sequence ID" value="XM_001015822.1"/>
</dbReference>
<dbReference type="InterPro" id="IPR008979">
    <property type="entry name" value="Galactose-bd-like_sf"/>
</dbReference>
<dbReference type="PANTHER" id="PTHR13371:SF0">
    <property type="entry name" value="CENTROSOMAL PROTEIN OF 104 KDA"/>
    <property type="match status" value="1"/>
</dbReference>